<name>A0AA36NFY2_9DINO</name>
<gene>
    <name evidence="1" type="ORF">EVOR1521_LOCUS27256</name>
</gene>
<sequence>MCNAIVCQSHNARSACSHETNMGPSKVNGAQVSLAPLGSARPLPRFAQPPNFMAHKLFHFQKKKLGLKAVKPWKYCSPLGFSGPMPSAMLTLAKAAKCSHKLQRTLFSGHATKLRRILSTCEQALPIVFVDFARISECDIAACSWPFALPGQSCGVFFCGFARLELFGPLRCQDSPVVLFLRLCQARAVCHKDLTEFKAVWKKKNN</sequence>
<dbReference type="Proteomes" id="UP001178507">
    <property type="component" value="Unassembled WGS sequence"/>
</dbReference>
<dbReference type="EMBL" id="CAUJNA010003560">
    <property type="protein sequence ID" value="CAJ1404884.1"/>
    <property type="molecule type" value="Genomic_DNA"/>
</dbReference>
<proteinExistence type="predicted"/>
<organism evidence="1 2">
    <name type="scientific">Effrenium voratum</name>
    <dbReference type="NCBI Taxonomy" id="2562239"/>
    <lineage>
        <taxon>Eukaryota</taxon>
        <taxon>Sar</taxon>
        <taxon>Alveolata</taxon>
        <taxon>Dinophyceae</taxon>
        <taxon>Suessiales</taxon>
        <taxon>Symbiodiniaceae</taxon>
        <taxon>Effrenium</taxon>
    </lineage>
</organism>
<evidence type="ECO:0000313" key="2">
    <source>
        <dbReference type="Proteomes" id="UP001178507"/>
    </source>
</evidence>
<accession>A0AA36NFY2</accession>
<comment type="caution">
    <text evidence="1">The sequence shown here is derived from an EMBL/GenBank/DDBJ whole genome shotgun (WGS) entry which is preliminary data.</text>
</comment>
<evidence type="ECO:0000313" key="1">
    <source>
        <dbReference type="EMBL" id="CAJ1404884.1"/>
    </source>
</evidence>
<protein>
    <submittedName>
        <fullName evidence="1">Uncharacterized protein</fullName>
    </submittedName>
</protein>
<dbReference type="AlphaFoldDB" id="A0AA36NFY2"/>
<reference evidence="1" key="1">
    <citation type="submission" date="2023-08" db="EMBL/GenBank/DDBJ databases">
        <authorList>
            <person name="Chen Y."/>
            <person name="Shah S."/>
            <person name="Dougan E. K."/>
            <person name="Thang M."/>
            <person name="Chan C."/>
        </authorList>
    </citation>
    <scope>NUCLEOTIDE SEQUENCE</scope>
</reference>
<keyword evidence="2" id="KW-1185">Reference proteome</keyword>